<evidence type="ECO:0000259" key="5">
    <source>
        <dbReference type="PROSITE" id="PS51465"/>
    </source>
</evidence>
<dbReference type="STRING" id="1798508.A3A35_01015"/>
<dbReference type="SUPFAM" id="SSF49899">
    <property type="entry name" value="Concanavalin A-like lectins/glucanases"/>
    <property type="match status" value="1"/>
</dbReference>
<evidence type="ECO:0000256" key="4">
    <source>
        <dbReference type="SAM" id="SignalP"/>
    </source>
</evidence>
<dbReference type="Proteomes" id="UP000179115">
    <property type="component" value="Unassembled WGS sequence"/>
</dbReference>
<keyword evidence="1 4" id="KW-0732">Signal</keyword>
<evidence type="ECO:0000256" key="1">
    <source>
        <dbReference type="ARBA" id="ARBA00022729"/>
    </source>
</evidence>
<organism evidence="6 7">
    <name type="scientific">Candidatus Kaiserbacteria bacterium RIFCSPLOWO2_01_FULL_51_21</name>
    <dbReference type="NCBI Taxonomy" id="1798508"/>
    <lineage>
        <taxon>Bacteria</taxon>
        <taxon>Candidatus Kaiseribacteriota</taxon>
    </lineage>
</organism>
<evidence type="ECO:0000256" key="3">
    <source>
        <dbReference type="SAM" id="MobiDB-lite"/>
    </source>
</evidence>
<sequence length="1059" mass="112700">MRTSTVARRTLLAVSVLLVSFLASAAMTHVEAAANDSSIRLEKDPSVGLFILTVKDPDGVQEFSMTPTDKFPYGGGLSGCKKTFSSNNVLFNDPSDFTPVMPAYVIDCRNNTTELEIPPPVDGETQSVRVKKEEPPPPPPPPPPKEEKKEEGPLSAEDIQYPVPELDSCGSEAECRSYCDNAERAKECFSFAQKYHLISDEEAEEAADKYLDVKNGPGGCDSWSSCEEYCTTIDHLDECIAFAEETGYYSPEQLAEAKKFQELVKSGAQFPGGCTDRNACEIYCSVQSNMEECLNFAEASGFMPKEEIDEARKFMALMQQGESPGGCTSKEQCEKYCFEDSHIEECIAFAEKAGVMTAEEAEMARKVGGKGPGGCHSKGQCEAYCEANSGECFEWAKEKGLISEDDLKKMSEGMEQFRDNLDTMPPEAIQCMKDAVGEENFNRMISGEPVFDRSLEGKMKSCFGQITAQFSQQLGNLPPEAAQCIKDAIGEDGLQKLQSGEADENFDFGPLEGCFRDLQQSFGGGSNFGAGGFSGPGGCTNTQECTAYCEANMEECQGFGPSSGQSGPGGGGFSGPGGCTNPEECQDYCQEHFEECQGFGSGGGGDEQHDGFSECGIVTGAVAIYVCGINGKGAPPEVETTYFNECHAKQQDAEILHEGGCKGHAPCSDIADPVCGNDNNSWTSSCHAEEKGGGVKHKGVCTVEDFGGSGGTGGSGGFGGPGGCQSQEECEAYCQGHPAECGGGGGGSEPPPPAQSCAPLPSGLVSWLDDDNTLLHTTSGVTLAPGKVGNALKFDANGGYVTDENSEKLNFGTGPFSLETWFNWDGGGSSKGNIIRKANYPVSGDGAGYWLVINKDKSTLEFFTGETVGNEGKSRGTVFVPISSGTWHHAAATRNSSGVMSLYVDGQLQGTAEAANAQTTSEAPFTLGAWDDRFGVIELFSGLIDDASVYNRALSMSEIQAIFNAGSEGKCAVQPSSSSGGTDYQQQFQQQYQEQYPQSQPPADYSGPGGCKTPEECQAYCTQNYQDSACQQFAPSSSSSVFSVFFASPFVGLLQLYQR</sequence>
<feature type="signal peptide" evidence="4">
    <location>
        <begin position="1"/>
        <end position="25"/>
    </location>
</feature>
<dbReference type="InterPro" id="IPR036058">
    <property type="entry name" value="Kazal_dom_sf"/>
</dbReference>
<dbReference type="Gene3D" id="3.30.60.30">
    <property type="match status" value="2"/>
</dbReference>
<feature type="compositionally biased region" description="Polar residues" evidence="3">
    <location>
        <begin position="974"/>
        <end position="983"/>
    </location>
</feature>
<name>A0A1F6EEF6_9BACT</name>
<feature type="domain" description="Kazal-like" evidence="5">
    <location>
        <begin position="655"/>
        <end position="703"/>
    </location>
</feature>
<dbReference type="SMART" id="SM00560">
    <property type="entry name" value="LamGL"/>
    <property type="match status" value="1"/>
</dbReference>
<dbReference type="Gene3D" id="2.60.120.200">
    <property type="match status" value="1"/>
</dbReference>
<feature type="chain" id="PRO_5009524138" description="Kazal-like domain-containing protein" evidence="4">
    <location>
        <begin position="26"/>
        <end position="1059"/>
    </location>
</feature>
<evidence type="ECO:0000313" key="7">
    <source>
        <dbReference type="Proteomes" id="UP000179115"/>
    </source>
</evidence>
<feature type="compositionally biased region" description="Low complexity" evidence="3">
    <location>
        <begin position="984"/>
        <end position="1002"/>
    </location>
</feature>
<feature type="region of interest" description="Disordered" evidence="3">
    <location>
        <begin position="974"/>
        <end position="1009"/>
    </location>
</feature>
<keyword evidence="2" id="KW-1015">Disulfide bond</keyword>
<dbReference type="PROSITE" id="PS51465">
    <property type="entry name" value="KAZAL_2"/>
    <property type="match status" value="1"/>
</dbReference>
<dbReference type="Pfam" id="PF13385">
    <property type="entry name" value="Laminin_G_3"/>
    <property type="match status" value="1"/>
</dbReference>
<dbReference type="InterPro" id="IPR013320">
    <property type="entry name" value="ConA-like_dom_sf"/>
</dbReference>
<dbReference type="SUPFAM" id="SSF100895">
    <property type="entry name" value="Kazal-type serine protease inhibitors"/>
    <property type="match status" value="1"/>
</dbReference>
<accession>A0A1F6EEF6</accession>
<reference evidence="6 7" key="1">
    <citation type="journal article" date="2016" name="Nat. Commun.">
        <title>Thousands of microbial genomes shed light on interconnected biogeochemical processes in an aquifer system.</title>
        <authorList>
            <person name="Anantharaman K."/>
            <person name="Brown C.T."/>
            <person name="Hug L.A."/>
            <person name="Sharon I."/>
            <person name="Castelle C.J."/>
            <person name="Probst A.J."/>
            <person name="Thomas B.C."/>
            <person name="Singh A."/>
            <person name="Wilkins M.J."/>
            <person name="Karaoz U."/>
            <person name="Brodie E.L."/>
            <person name="Williams K.H."/>
            <person name="Hubbard S.S."/>
            <person name="Banfield J.F."/>
        </authorList>
    </citation>
    <scope>NUCLEOTIDE SEQUENCE [LARGE SCALE GENOMIC DNA]</scope>
</reference>
<evidence type="ECO:0000313" key="6">
    <source>
        <dbReference type="EMBL" id="OGG72028.1"/>
    </source>
</evidence>
<dbReference type="CDD" id="cd00104">
    <property type="entry name" value="KAZAL_FS"/>
    <property type="match status" value="1"/>
</dbReference>
<dbReference type="InterPro" id="IPR006558">
    <property type="entry name" value="LamG-like"/>
</dbReference>
<dbReference type="AlphaFoldDB" id="A0A1F6EEF6"/>
<feature type="region of interest" description="Disordered" evidence="3">
    <location>
        <begin position="113"/>
        <end position="155"/>
    </location>
</feature>
<dbReference type="EMBL" id="MFLV01000003">
    <property type="protein sequence ID" value="OGG72028.1"/>
    <property type="molecule type" value="Genomic_DNA"/>
</dbReference>
<comment type="caution">
    <text evidence="6">The sequence shown here is derived from an EMBL/GenBank/DDBJ whole genome shotgun (WGS) entry which is preliminary data.</text>
</comment>
<evidence type="ECO:0000256" key="2">
    <source>
        <dbReference type="ARBA" id="ARBA00023157"/>
    </source>
</evidence>
<dbReference type="InterPro" id="IPR002350">
    <property type="entry name" value="Kazal_dom"/>
</dbReference>
<protein>
    <recommendedName>
        <fullName evidence="5">Kazal-like domain-containing protein</fullName>
    </recommendedName>
</protein>
<proteinExistence type="predicted"/>
<gene>
    <name evidence="6" type="ORF">A3A35_01015</name>
</gene>